<feature type="compositionally biased region" description="Low complexity" evidence="1">
    <location>
        <begin position="925"/>
        <end position="936"/>
    </location>
</feature>
<evidence type="ECO:0000256" key="1">
    <source>
        <dbReference type="SAM" id="MobiDB-lite"/>
    </source>
</evidence>
<accession>A0A4R0R7Y0</accession>
<dbReference type="AlphaFoldDB" id="A0A4R0R7Y0"/>
<organism evidence="2 3">
    <name type="scientific">Steccherinum ochraceum</name>
    <dbReference type="NCBI Taxonomy" id="92696"/>
    <lineage>
        <taxon>Eukaryota</taxon>
        <taxon>Fungi</taxon>
        <taxon>Dikarya</taxon>
        <taxon>Basidiomycota</taxon>
        <taxon>Agaricomycotina</taxon>
        <taxon>Agaricomycetes</taxon>
        <taxon>Polyporales</taxon>
        <taxon>Steccherinaceae</taxon>
        <taxon>Steccherinum</taxon>
    </lineage>
</organism>
<reference evidence="2 3" key="1">
    <citation type="submission" date="2018-11" db="EMBL/GenBank/DDBJ databases">
        <title>Genome assembly of Steccherinum ochraceum LE-BIN_3174, the white-rot fungus of the Steccherinaceae family (The Residual Polyporoid clade, Polyporales, Basidiomycota).</title>
        <authorList>
            <person name="Fedorova T.V."/>
            <person name="Glazunova O.A."/>
            <person name="Landesman E.O."/>
            <person name="Moiseenko K.V."/>
            <person name="Psurtseva N.V."/>
            <person name="Savinova O.S."/>
            <person name="Shakhova N.V."/>
            <person name="Tyazhelova T.V."/>
            <person name="Vasina D.V."/>
        </authorList>
    </citation>
    <scope>NUCLEOTIDE SEQUENCE [LARGE SCALE GENOMIC DNA]</scope>
    <source>
        <strain evidence="2 3">LE-BIN_3174</strain>
    </source>
</reference>
<proteinExistence type="predicted"/>
<feature type="region of interest" description="Disordered" evidence="1">
    <location>
        <begin position="1048"/>
        <end position="1069"/>
    </location>
</feature>
<dbReference type="Proteomes" id="UP000292702">
    <property type="component" value="Unassembled WGS sequence"/>
</dbReference>
<evidence type="ECO:0000313" key="2">
    <source>
        <dbReference type="EMBL" id="TCD63800.1"/>
    </source>
</evidence>
<name>A0A4R0R7Y0_9APHY</name>
<evidence type="ECO:0000313" key="3">
    <source>
        <dbReference type="Proteomes" id="UP000292702"/>
    </source>
</evidence>
<feature type="region of interest" description="Disordered" evidence="1">
    <location>
        <begin position="668"/>
        <end position="994"/>
    </location>
</feature>
<dbReference type="STRING" id="92696.A0A4R0R7Y0"/>
<feature type="compositionally biased region" description="Basic and acidic residues" evidence="1">
    <location>
        <begin position="674"/>
        <end position="692"/>
    </location>
</feature>
<keyword evidence="3" id="KW-1185">Reference proteome</keyword>
<feature type="compositionally biased region" description="Basic and acidic residues" evidence="1">
    <location>
        <begin position="977"/>
        <end position="990"/>
    </location>
</feature>
<sequence length="1069" mass="120482">RLDEIASRWNVVDVEVRCAWVEKNERYHRMAQKHARDVVREMKMKDVLTESETEECDAADEELTGLYEQITEGMVPGFRTKWSPQVLEALEDVWVAVTKPLNTPSKRRDVLFDPYSVRWQKLMDDYTDAVIATFPQIAADTRLCRTDAELKEVMDRLRFCLTRRDRPRLPIITAVVVDDMYQILRAYDSAMREVIRWIDPWIDYLAVPHKRTPQHFDRSFNLLDSLANSGQMDSDQEYGALKAILFAVLEDRVHRIVPLDLAIQRAEEQYPFVDQILNMQQKALMNLTDPSSKATPETKAFFMNMSPSQLEATIKKLQQFCITKILNRARTWDLKSAGWSHFPTGLSFFTEAEIDAYPMLYMLSNSLLYQTLLPLYSSGPRDAGCRMPVLVTLWSWYLNVTLPIAKVPEMKAFRDFVMLSISPFTRQKIATIPDIDDEYEEDELEFPYHRYMAWDTDIRGALLAEATAMDGFEIDVENLKAISQATAREKVVKSDILTMYKTVRRLDSARAEDRPEDAKRGKAPAVDSRVLDAVQALAVALKSNMNRQWMRTFPQNDHLPILDKYDDDDWEPPVFPGKVKTDALYFSDFDDAQQAIAKLSPAERKLAWNASWDNSIDLKAAYTVTVANKNAEEWRRPGVHDRVKKRVPRIADVLSSIKGKGKAVALPDVPMISDAKDKTPDVKMSEDARPGEQQEENEEEEEEAEGQNVSEEEHQHDPKVNKDDDDEDSRGDQEVGKTDEDEDAEGDEECGSQEQPQKGDDDDSMAKGTQRGDDEDGEDDVPLRKKKRAVRDDEEDNGHSEDQDPLPLPSALSRHRSQSRASGRPDMDAAGEQPMQHDVEPQPPSPTSLDRPVGHSFPAGPPQGQLDFAPPHEDANAMDQSEDFPPPKSSSPPPAPESQPPRRSERRNVQGKSADTSPPPPFPNPSRASSRSRPAPKVTKTYGKSAPRLPAVPEPPATTATKRKVTDTSAPSEPEESEPKRTKGIMDEHISSSSEDDLMVLLPGQALLDEHVASTSRNRPAIGTTVPVDYSRRSSSARIPAVSLPTTVEVTDATDQEYHASQHSGSRLA</sequence>
<feature type="compositionally biased region" description="Acidic residues" evidence="1">
    <location>
        <begin position="693"/>
        <end position="705"/>
    </location>
</feature>
<feature type="compositionally biased region" description="Basic and acidic residues" evidence="1">
    <location>
        <begin position="711"/>
        <end position="722"/>
    </location>
</feature>
<dbReference type="EMBL" id="RWJN01000274">
    <property type="protein sequence ID" value="TCD63800.1"/>
    <property type="molecule type" value="Genomic_DNA"/>
</dbReference>
<gene>
    <name evidence="2" type="ORF">EIP91_004922</name>
</gene>
<feature type="compositionally biased region" description="Acidic residues" evidence="1">
    <location>
        <begin position="739"/>
        <end position="751"/>
    </location>
</feature>
<comment type="caution">
    <text evidence="2">The sequence shown here is derived from an EMBL/GenBank/DDBJ whole genome shotgun (WGS) entry which is preliminary data.</text>
</comment>
<feature type="compositionally biased region" description="Polar residues" evidence="1">
    <location>
        <begin position="1059"/>
        <end position="1069"/>
    </location>
</feature>
<feature type="non-terminal residue" evidence="2">
    <location>
        <position position="1"/>
    </location>
</feature>
<protein>
    <submittedName>
        <fullName evidence="2">Uncharacterized protein</fullName>
    </submittedName>
</protein>
<feature type="compositionally biased region" description="Pro residues" evidence="1">
    <location>
        <begin position="884"/>
        <end position="899"/>
    </location>
</feature>